<evidence type="ECO:0000313" key="3">
    <source>
        <dbReference type="EMBL" id="MBB4926756.1"/>
    </source>
</evidence>
<accession>A0A7W7R8G4</accession>
<dbReference type="RefSeq" id="WP_184943655.1">
    <property type="nucleotide sequence ID" value="NZ_JACHJV010000001.1"/>
</dbReference>
<evidence type="ECO:0000256" key="1">
    <source>
        <dbReference type="SAM" id="MobiDB-lite"/>
    </source>
</evidence>
<gene>
    <name evidence="3" type="ORF">FHR34_005749</name>
</gene>
<keyword evidence="2" id="KW-0472">Membrane</keyword>
<dbReference type="EMBL" id="JACHJV010000001">
    <property type="protein sequence ID" value="MBB4926756.1"/>
    <property type="molecule type" value="Genomic_DNA"/>
</dbReference>
<dbReference type="AlphaFoldDB" id="A0A7W7R8G4"/>
<reference evidence="3 4" key="1">
    <citation type="submission" date="2020-08" db="EMBL/GenBank/DDBJ databases">
        <title>Sequencing the genomes of 1000 actinobacteria strains.</title>
        <authorList>
            <person name="Klenk H.-P."/>
        </authorList>
    </citation>
    <scope>NUCLEOTIDE SEQUENCE [LARGE SCALE GENOMIC DNA]</scope>
    <source>
        <strain evidence="3 4">DSM 41654</strain>
    </source>
</reference>
<sequence length="72" mass="7980">MATQFTGAGEHRRSVAGRLQRLQRAHRPSREQRHPAVALAIALPFAIALMLLFGGWEQMVTQTKAVADMIGR</sequence>
<evidence type="ECO:0000256" key="2">
    <source>
        <dbReference type="SAM" id="Phobius"/>
    </source>
</evidence>
<proteinExistence type="predicted"/>
<organism evidence="3 4">
    <name type="scientific">Kitasatospora kifunensis</name>
    <name type="common">Streptomyces kifunensis</name>
    <dbReference type="NCBI Taxonomy" id="58351"/>
    <lineage>
        <taxon>Bacteria</taxon>
        <taxon>Bacillati</taxon>
        <taxon>Actinomycetota</taxon>
        <taxon>Actinomycetes</taxon>
        <taxon>Kitasatosporales</taxon>
        <taxon>Streptomycetaceae</taxon>
        <taxon>Kitasatospora</taxon>
    </lineage>
</organism>
<comment type="caution">
    <text evidence="3">The sequence shown here is derived from an EMBL/GenBank/DDBJ whole genome shotgun (WGS) entry which is preliminary data.</text>
</comment>
<keyword evidence="2" id="KW-1133">Transmembrane helix</keyword>
<feature type="region of interest" description="Disordered" evidence="1">
    <location>
        <begin position="1"/>
        <end position="33"/>
    </location>
</feature>
<name>A0A7W7R8G4_KITKI</name>
<dbReference type="Proteomes" id="UP000540506">
    <property type="component" value="Unassembled WGS sequence"/>
</dbReference>
<protein>
    <submittedName>
        <fullName evidence="3">Uncharacterized protein</fullName>
    </submittedName>
</protein>
<evidence type="ECO:0000313" key="4">
    <source>
        <dbReference type="Proteomes" id="UP000540506"/>
    </source>
</evidence>
<keyword evidence="4" id="KW-1185">Reference proteome</keyword>
<keyword evidence="2" id="KW-0812">Transmembrane</keyword>
<feature type="transmembrane region" description="Helical" evidence="2">
    <location>
        <begin position="36"/>
        <end position="56"/>
    </location>
</feature>